<comment type="caution">
    <text evidence="1">The sequence shown here is derived from an EMBL/GenBank/DDBJ whole genome shotgun (WGS) entry which is preliminary data.</text>
</comment>
<gene>
    <name evidence="1" type="ORF">ACERK3_00815</name>
</gene>
<dbReference type="InterPro" id="IPR014094">
    <property type="entry name" value="LpoB"/>
</dbReference>
<sequence length="212" mass="24181">MPNHRFLTHRVARGSTLALLMLALLVSVGCGYRGQTSGRVDTGTTTEAERTDREGRILPVALVEFSDQTAQQLVQDLPAVRHIRDHDGRVTVLLGDLNNRTRVVSSNDFEAMQRRLRSNLLRSGTATEKLAFVERRGRMQDLAARERVASDGFLADPEDYDPQTTYTLNGNFYRINRGGTNHYYMDFELVHFATNEIVFNDMYEVRQVRTDR</sequence>
<proteinExistence type="predicted"/>
<evidence type="ECO:0000313" key="2">
    <source>
        <dbReference type="Proteomes" id="UP001575105"/>
    </source>
</evidence>
<reference evidence="1 2" key="1">
    <citation type="submission" date="2024-08" db="EMBL/GenBank/DDBJ databases">
        <title>Whole-genome sequencing of halo(alkali)philic microorganisms from hypersaline lakes.</title>
        <authorList>
            <person name="Sorokin D.Y."/>
            <person name="Merkel A.Y."/>
            <person name="Messina E."/>
            <person name="Yakimov M."/>
        </authorList>
    </citation>
    <scope>NUCLEOTIDE SEQUENCE [LARGE SCALE GENOMIC DNA]</scope>
    <source>
        <strain evidence="1 2">AB-hyl4</strain>
    </source>
</reference>
<dbReference type="PROSITE" id="PS51257">
    <property type="entry name" value="PROKAR_LIPOPROTEIN"/>
    <property type="match status" value="1"/>
</dbReference>
<dbReference type="Pfam" id="PF13036">
    <property type="entry name" value="LpoB"/>
    <property type="match status" value="1"/>
</dbReference>
<organism evidence="1 2">
    <name type="scientific">Natronomicrosphaera hydrolytica</name>
    <dbReference type="NCBI Taxonomy" id="3242702"/>
    <lineage>
        <taxon>Bacteria</taxon>
        <taxon>Pseudomonadati</taxon>
        <taxon>Planctomycetota</taxon>
        <taxon>Phycisphaerae</taxon>
        <taxon>Phycisphaerales</taxon>
        <taxon>Phycisphaeraceae</taxon>
        <taxon>Natronomicrosphaera</taxon>
    </lineage>
</organism>
<dbReference type="RefSeq" id="WP_425343748.1">
    <property type="nucleotide sequence ID" value="NZ_JBGUBD010000001.1"/>
</dbReference>
<evidence type="ECO:0000313" key="1">
    <source>
        <dbReference type="EMBL" id="MFA9476822.1"/>
    </source>
</evidence>
<accession>A0ABV4TZP6</accession>
<dbReference type="Proteomes" id="UP001575105">
    <property type="component" value="Unassembled WGS sequence"/>
</dbReference>
<dbReference type="EMBL" id="JBGUBD010000001">
    <property type="protein sequence ID" value="MFA9476822.1"/>
    <property type="molecule type" value="Genomic_DNA"/>
</dbReference>
<keyword evidence="2" id="KW-1185">Reference proteome</keyword>
<protein>
    <submittedName>
        <fullName evidence="1">Uncharacterized protein</fullName>
    </submittedName>
</protein>
<dbReference type="Gene3D" id="3.40.50.10610">
    <property type="entry name" value="ABC-type transport auxiliary lipoprotein component"/>
    <property type="match status" value="1"/>
</dbReference>
<name>A0ABV4TZP6_9BACT</name>